<evidence type="ECO:0000313" key="2">
    <source>
        <dbReference type="EMBL" id="MYZ48806.1"/>
    </source>
</evidence>
<dbReference type="CDD" id="cd04301">
    <property type="entry name" value="NAT_SF"/>
    <property type="match status" value="1"/>
</dbReference>
<evidence type="ECO:0000313" key="3">
    <source>
        <dbReference type="Proteomes" id="UP000773614"/>
    </source>
</evidence>
<dbReference type="Pfam" id="PF00583">
    <property type="entry name" value="Acetyltransf_1"/>
    <property type="match status" value="1"/>
</dbReference>
<comment type="caution">
    <text evidence="2">The sequence shown here is derived from an EMBL/GenBank/DDBJ whole genome shotgun (WGS) entry which is preliminary data.</text>
</comment>
<dbReference type="AlphaFoldDB" id="A0A964T5C4"/>
<dbReference type="SUPFAM" id="SSF55729">
    <property type="entry name" value="Acyl-CoA N-acyltransferases (Nat)"/>
    <property type="match status" value="1"/>
</dbReference>
<protein>
    <submittedName>
        <fullName evidence="2">GNAT family N-acetyltransferase</fullName>
    </submittedName>
</protein>
<dbReference type="InterPro" id="IPR000182">
    <property type="entry name" value="GNAT_dom"/>
</dbReference>
<accession>A0A964T5C4</accession>
<sequence>MSCEADWRPMRAGDLDAVMAIAARVHPAFPEARAVFEERLRLAPAGCWIAEGDDALGYLVSHPWLSGTPPKLDTCLGAIPSDPDCWYVHDLALLPCARGSGLGRAIMERLKRIATEAGLPALELVSVSGSGPFWQRLGFEVAPADPAALASYGSDARLMRLSLRDPGVAG</sequence>
<organism evidence="2 3">
    <name type="scientific">Propylenella binzhouense</name>
    <dbReference type="NCBI Taxonomy" id="2555902"/>
    <lineage>
        <taxon>Bacteria</taxon>
        <taxon>Pseudomonadati</taxon>
        <taxon>Pseudomonadota</taxon>
        <taxon>Alphaproteobacteria</taxon>
        <taxon>Hyphomicrobiales</taxon>
        <taxon>Propylenellaceae</taxon>
        <taxon>Propylenella</taxon>
    </lineage>
</organism>
<dbReference type="Gene3D" id="3.40.630.30">
    <property type="match status" value="1"/>
</dbReference>
<dbReference type="OrthoDB" id="359414at2"/>
<name>A0A964T5C4_9HYPH</name>
<dbReference type="GO" id="GO:0016747">
    <property type="term" value="F:acyltransferase activity, transferring groups other than amino-acyl groups"/>
    <property type="evidence" value="ECO:0007669"/>
    <property type="project" value="InterPro"/>
</dbReference>
<dbReference type="PROSITE" id="PS51186">
    <property type="entry name" value="GNAT"/>
    <property type="match status" value="1"/>
</dbReference>
<feature type="domain" description="N-acetyltransferase" evidence="1">
    <location>
        <begin position="5"/>
        <end position="164"/>
    </location>
</feature>
<reference evidence="2" key="1">
    <citation type="submission" date="2019-03" db="EMBL/GenBank/DDBJ databases">
        <title>Afifella sp. nov., isolated from activated sludge.</title>
        <authorList>
            <person name="Li Q."/>
            <person name="Liu Y."/>
        </authorList>
    </citation>
    <scope>NUCLEOTIDE SEQUENCE</scope>
    <source>
        <strain evidence="2">L72</strain>
    </source>
</reference>
<dbReference type="EMBL" id="SPKJ01000049">
    <property type="protein sequence ID" value="MYZ48806.1"/>
    <property type="molecule type" value="Genomic_DNA"/>
</dbReference>
<keyword evidence="3" id="KW-1185">Reference proteome</keyword>
<proteinExistence type="predicted"/>
<dbReference type="Proteomes" id="UP000773614">
    <property type="component" value="Unassembled WGS sequence"/>
</dbReference>
<dbReference type="RefSeq" id="WP_161141152.1">
    <property type="nucleotide sequence ID" value="NZ_SPKJ01000049.1"/>
</dbReference>
<evidence type="ECO:0000259" key="1">
    <source>
        <dbReference type="PROSITE" id="PS51186"/>
    </source>
</evidence>
<dbReference type="InterPro" id="IPR016181">
    <property type="entry name" value="Acyl_CoA_acyltransferase"/>
</dbReference>
<gene>
    <name evidence="2" type="ORF">E4O86_13910</name>
</gene>